<evidence type="ECO:0000259" key="8">
    <source>
        <dbReference type="PROSITE" id="PS50929"/>
    </source>
</evidence>
<dbReference type="GO" id="GO:0016887">
    <property type="term" value="F:ATP hydrolysis activity"/>
    <property type="evidence" value="ECO:0007669"/>
    <property type="project" value="InterPro"/>
</dbReference>
<feature type="domain" description="ABC transmembrane type-1" evidence="8">
    <location>
        <begin position="1"/>
        <end position="223"/>
    </location>
</feature>
<dbReference type="AlphaFoldDB" id="A0A9P6PL37"/>
<keyword evidence="4" id="KW-0067">ATP-binding</keyword>
<comment type="caution">
    <text evidence="9">The sequence shown here is derived from an EMBL/GenBank/DDBJ whole genome shotgun (WGS) entry which is preliminary data.</text>
</comment>
<dbReference type="Proteomes" id="UP000807716">
    <property type="component" value="Unassembled WGS sequence"/>
</dbReference>
<dbReference type="GO" id="GO:0016020">
    <property type="term" value="C:membrane"/>
    <property type="evidence" value="ECO:0007669"/>
    <property type="project" value="InterPro"/>
</dbReference>
<keyword evidence="5 7" id="KW-1133">Transmembrane helix</keyword>
<keyword evidence="10" id="KW-1185">Reference proteome</keyword>
<evidence type="ECO:0000256" key="1">
    <source>
        <dbReference type="ARBA" id="ARBA00022448"/>
    </source>
</evidence>
<dbReference type="PROSITE" id="PS50929">
    <property type="entry name" value="ABC_TM1F"/>
    <property type="match status" value="1"/>
</dbReference>
<dbReference type="Gene3D" id="1.20.1560.10">
    <property type="entry name" value="ABC transporter type 1, transmembrane domain"/>
    <property type="match status" value="1"/>
</dbReference>
<feature type="transmembrane region" description="Helical" evidence="7">
    <location>
        <begin position="168"/>
        <end position="190"/>
    </location>
</feature>
<evidence type="ECO:0000256" key="6">
    <source>
        <dbReference type="ARBA" id="ARBA00023136"/>
    </source>
</evidence>
<dbReference type="InterPro" id="IPR027417">
    <property type="entry name" value="P-loop_NTPase"/>
</dbReference>
<keyword evidence="1" id="KW-0813">Transport</keyword>
<organism evidence="9 10">
    <name type="scientific">Actinomortierella ambigua</name>
    <dbReference type="NCBI Taxonomy" id="1343610"/>
    <lineage>
        <taxon>Eukaryota</taxon>
        <taxon>Fungi</taxon>
        <taxon>Fungi incertae sedis</taxon>
        <taxon>Mucoromycota</taxon>
        <taxon>Mortierellomycotina</taxon>
        <taxon>Mortierellomycetes</taxon>
        <taxon>Mortierellales</taxon>
        <taxon>Mortierellaceae</taxon>
        <taxon>Actinomortierella</taxon>
    </lineage>
</organism>
<dbReference type="PANTHER" id="PTHR24223">
    <property type="entry name" value="ATP-BINDING CASSETTE SUB-FAMILY C"/>
    <property type="match status" value="1"/>
</dbReference>
<dbReference type="Pfam" id="PF00005">
    <property type="entry name" value="ABC_tran"/>
    <property type="match status" value="1"/>
</dbReference>
<feature type="transmembrane region" description="Helical" evidence="7">
    <location>
        <begin position="65"/>
        <end position="98"/>
    </location>
</feature>
<dbReference type="GO" id="GO:0140359">
    <property type="term" value="F:ABC-type transporter activity"/>
    <property type="evidence" value="ECO:0007669"/>
    <property type="project" value="InterPro"/>
</dbReference>
<evidence type="ECO:0000256" key="4">
    <source>
        <dbReference type="ARBA" id="ARBA00022840"/>
    </source>
</evidence>
<keyword evidence="6 7" id="KW-0472">Membrane</keyword>
<protein>
    <recommendedName>
        <fullName evidence="8">ABC transmembrane type-1 domain-containing protein</fullName>
    </recommendedName>
</protein>
<dbReference type="OrthoDB" id="6500128at2759"/>
<dbReference type="InterPro" id="IPR036640">
    <property type="entry name" value="ABC1_TM_sf"/>
</dbReference>
<keyword evidence="2 7" id="KW-0812">Transmembrane</keyword>
<dbReference type="GO" id="GO:0005524">
    <property type="term" value="F:ATP binding"/>
    <property type="evidence" value="ECO:0007669"/>
    <property type="project" value="UniProtKB-KW"/>
</dbReference>
<feature type="non-terminal residue" evidence="9">
    <location>
        <position position="351"/>
    </location>
</feature>
<evidence type="ECO:0000256" key="3">
    <source>
        <dbReference type="ARBA" id="ARBA00022741"/>
    </source>
</evidence>
<dbReference type="InterPro" id="IPR011527">
    <property type="entry name" value="ABC1_TM_dom"/>
</dbReference>
<sequence length="351" mass="39129">MMLALSVAKTGQVLHRDALVSVLRARMVFFETTPLGRILTRFSKDVDSLDNTLHSSMNDYIVSVYGLLGTLVLLMIVIPWMAIALPPLGCMFYFISIYSRATTRELKRLDSVKRADMVSYQAASLAGIETMRAFEGSMVRCIAQSRVRQDASNSPNFAMQYASRCSSLVGLLIGAFITFMANLFIISTRFTMDPGQAGLVLSYLIQIGSLLNWITQRYTNMEMAMNSAERLDDYIHALSHEEEEDLLSFCSPSASVVSSIRKADSVDPEWPQHGHIRFTNVWMRYRPELPWSLENVSFEIKAGEKVGVVGRTGAGKSSLIQVLFRLVEVESSPEAVGVHDENGDERDGEKA</sequence>
<evidence type="ECO:0000256" key="7">
    <source>
        <dbReference type="SAM" id="Phobius"/>
    </source>
</evidence>
<accession>A0A9P6PL37</accession>
<feature type="transmembrane region" description="Helical" evidence="7">
    <location>
        <begin position="196"/>
        <end position="215"/>
    </location>
</feature>
<proteinExistence type="predicted"/>
<name>A0A9P6PL37_9FUNG</name>
<dbReference type="InterPro" id="IPR003439">
    <property type="entry name" value="ABC_transporter-like_ATP-bd"/>
</dbReference>
<evidence type="ECO:0000256" key="2">
    <source>
        <dbReference type="ARBA" id="ARBA00022692"/>
    </source>
</evidence>
<dbReference type="SUPFAM" id="SSF90123">
    <property type="entry name" value="ABC transporter transmembrane region"/>
    <property type="match status" value="1"/>
</dbReference>
<dbReference type="InterPro" id="IPR050173">
    <property type="entry name" value="ABC_transporter_C-like"/>
</dbReference>
<dbReference type="Pfam" id="PF00664">
    <property type="entry name" value="ABC_membrane"/>
    <property type="match status" value="1"/>
</dbReference>
<evidence type="ECO:0000313" key="10">
    <source>
        <dbReference type="Proteomes" id="UP000807716"/>
    </source>
</evidence>
<evidence type="ECO:0000313" key="9">
    <source>
        <dbReference type="EMBL" id="KAG0248038.1"/>
    </source>
</evidence>
<reference evidence="9" key="1">
    <citation type="journal article" date="2020" name="Fungal Divers.">
        <title>Resolving the Mortierellaceae phylogeny through synthesis of multi-gene phylogenetics and phylogenomics.</title>
        <authorList>
            <person name="Vandepol N."/>
            <person name="Liber J."/>
            <person name="Desiro A."/>
            <person name="Na H."/>
            <person name="Kennedy M."/>
            <person name="Barry K."/>
            <person name="Grigoriev I.V."/>
            <person name="Miller A.N."/>
            <person name="O'Donnell K."/>
            <person name="Stajich J.E."/>
            <person name="Bonito G."/>
        </authorList>
    </citation>
    <scope>NUCLEOTIDE SEQUENCE</scope>
    <source>
        <strain evidence="9">BC1065</strain>
    </source>
</reference>
<evidence type="ECO:0000256" key="5">
    <source>
        <dbReference type="ARBA" id="ARBA00022989"/>
    </source>
</evidence>
<dbReference type="Gene3D" id="3.40.50.300">
    <property type="entry name" value="P-loop containing nucleotide triphosphate hydrolases"/>
    <property type="match status" value="1"/>
</dbReference>
<dbReference type="SUPFAM" id="SSF52540">
    <property type="entry name" value="P-loop containing nucleoside triphosphate hydrolases"/>
    <property type="match status" value="1"/>
</dbReference>
<gene>
    <name evidence="9" type="ORF">DFQ27_001271</name>
</gene>
<keyword evidence="3" id="KW-0547">Nucleotide-binding</keyword>
<dbReference type="EMBL" id="JAAAJB010001401">
    <property type="protein sequence ID" value="KAG0248038.1"/>
    <property type="molecule type" value="Genomic_DNA"/>
</dbReference>